<dbReference type="Proteomes" id="UP001164746">
    <property type="component" value="Chromosome 4"/>
</dbReference>
<dbReference type="PANTHER" id="PTHR12758:SF19">
    <property type="entry name" value="APOPTOSIS INHIBITOR 5"/>
    <property type="match status" value="1"/>
</dbReference>
<dbReference type="InterPro" id="IPR008383">
    <property type="entry name" value="API5"/>
</dbReference>
<evidence type="ECO:0000313" key="5">
    <source>
        <dbReference type="Proteomes" id="UP001164746"/>
    </source>
</evidence>
<organism evidence="4 5">
    <name type="scientific">Mya arenaria</name>
    <name type="common">Soft-shell clam</name>
    <dbReference type="NCBI Taxonomy" id="6604"/>
    <lineage>
        <taxon>Eukaryota</taxon>
        <taxon>Metazoa</taxon>
        <taxon>Spiralia</taxon>
        <taxon>Lophotrochozoa</taxon>
        <taxon>Mollusca</taxon>
        <taxon>Bivalvia</taxon>
        <taxon>Autobranchia</taxon>
        <taxon>Heteroconchia</taxon>
        <taxon>Euheterodonta</taxon>
        <taxon>Imparidentia</taxon>
        <taxon>Neoheterodontei</taxon>
        <taxon>Myida</taxon>
        <taxon>Myoidea</taxon>
        <taxon>Myidae</taxon>
        <taxon>Mya</taxon>
    </lineage>
</organism>
<protein>
    <submittedName>
        <fullName evidence="4">API5B-like protein</fullName>
    </submittedName>
</protein>
<dbReference type="EMBL" id="CP111015">
    <property type="protein sequence ID" value="WAR01951.1"/>
    <property type="molecule type" value="Genomic_DNA"/>
</dbReference>
<evidence type="ECO:0000256" key="1">
    <source>
        <dbReference type="ARBA" id="ARBA00009515"/>
    </source>
</evidence>
<comment type="similarity">
    <text evidence="1">Belongs to the API5 family.</text>
</comment>
<reference evidence="4" key="1">
    <citation type="submission" date="2022-11" db="EMBL/GenBank/DDBJ databases">
        <title>Centuries of genome instability and evolution in soft-shell clam transmissible cancer (bioRxiv).</title>
        <authorList>
            <person name="Hart S.F.M."/>
            <person name="Yonemitsu M.A."/>
            <person name="Giersch R.M."/>
            <person name="Beal B.F."/>
            <person name="Arriagada G."/>
            <person name="Davis B.W."/>
            <person name="Ostrander E.A."/>
            <person name="Goff S.P."/>
            <person name="Metzger M.J."/>
        </authorList>
    </citation>
    <scope>NUCLEOTIDE SEQUENCE</scope>
    <source>
        <strain evidence="4">MELC-2E11</strain>
        <tissue evidence="4">Siphon/mantle</tissue>
    </source>
</reference>
<evidence type="ECO:0000313" key="4">
    <source>
        <dbReference type="EMBL" id="WAR01951.1"/>
    </source>
</evidence>
<dbReference type="PANTHER" id="PTHR12758">
    <property type="entry name" value="APOPTOSIS INHIBITOR 5-RELATED"/>
    <property type="match status" value="1"/>
</dbReference>
<evidence type="ECO:0000256" key="3">
    <source>
        <dbReference type="SAM" id="MobiDB-lite"/>
    </source>
</evidence>
<feature type="compositionally biased region" description="Gly residues" evidence="3">
    <location>
        <begin position="357"/>
        <end position="374"/>
    </location>
</feature>
<evidence type="ECO:0000256" key="2">
    <source>
        <dbReference type="ARBA" id="ARBA00022703"/>
    </source>
</evidence>
<keyword evidence="2" id="KW-0053">Apoptosis</keyword>
<feature type="region of interest" description="Disordered" evidence="3">
    <location>
        <begin position="318"/>
        <end position="374"/>
    </location>
</feature>
<feature type="region of interest" description="Disordered" evidence="3">
    <location>
        <begin position="184"/>
        <end position="206"/>
    </location>
</feature>
<name>A0ABY7E0D4_MYAAR</name>
<gene>
    <name evidence="4" type="ORF">MAR_008509</name>
</gene>
<dbReference type="Pfam" id="PF05918">
    <property type="entry name" value="API5"/>
    <property type="match status" value="2"/>
</dbReference>
<dbReference type="SUPFAM" id="SSF48371">
    <property type="entry name" value="ARM repeat"/>
    <property type="match status" value="1"/>
</dbReference>
<dbReference type="InterPro" id="IPR016024">
    <property type="entry name" value="ARM-type_fold"/>
</dbReference>
<accession>A0ABY7E0D4</accession>
<keyword evidence="5" id="KW-1185">Reference proteome</keyword>
<proteinExistence type="inferred from homology"/>
<sequence>MVTVEELYQKFGVLADAKDKAGEGGPGEKRLASQFVTRFFKFFPTLAYQAINALFDLCEDDDIMIAEALTQLLQCDDQTELSLIHSSINSLFTMNAKGTLHGVFTQVHGEDDGVREKAIKFLFVLQDVTKEEFIFIMEILKSVPSMNTVIGRSQLLQIKNVHSKGFVLYICNKVLPGLQKLSSSEEGSDEYMPEPPADLETTTSPNEEPKLQFSYVECLMYIFHQLGRKYPEFLTQDEAADRLKDFRIRLQYFARGVQIYIKQLRQDLQGKTGDALKTEESKLKVCALKVTSNINSLIKDLFHNPPAYKQKRYTPITYEGSENGSSHAKKMNRESRQLYSPPSGKFSEKAGTYSGPVEGGDGARGGGSRGGRKL</sequence>